<dbReference type="InterPro" id="IPR045444">
    <property type="entry name" value="DUF6503"/>
</dbReference>
<proteinExistence type="predicted"/>
<dbReference type="Proteomes" id="UP000770785">
    <property type="component" value="Unassembled WGS sequence"/>
</dbReference>
<sequence length="261" mass="29619">MYQLLPILFALLTLPCTPDSYRDRAQSASNERAKAIIDRMVQTTGGMQGLHALKDVEYKYTYGSNTSTERYIFDGEISYGQSTNGEGQKQQQYFDGETATVWLDGKKTADADALKSALFTRKTNFYWLTMMQKLADPGLIYDYAGTRNYEGVDYDLVDVTFNDGVGVAKDRYLLYVNPHTHLVDQFLFTVMAFDRATPIMMKYTYDTFAGGVKLPVVSQSHSALNWEGELDPEAKWGARWRTDFKFNNGFTKNNIHPNGSK</sequence>
<evidence type="ECO:0000313" key="2">
    <source>
        <dbReference type="Proteomes" id="UP000770785"/>
    </source>
</evidence>
<dbReference type="Pfam" id="PF20113">
    <property type="entry name" value="DUF6503"/>
    <property type="match status" value="1"/>
</dbReference>
<protein>
    <submittedName>
        <fullName evidence="1">Uncharacterized protein</fullName>
    </submittedName>
</protein>
<name>A0ABX0XG06_9BACT</name>
<dbReference type="RefSeq" id="WP_168040078.1">
    <property type="nucleotide sequence ID" value="NZ_JAATJH010000009.1"/>
</dbReference>
<evidence type="ECO:0000313" key="1">
    <source>
        <dbReference type="EMBL" id="NJC28254.1"/>
    </source>
</evidence>
<gene>
    <name evidence="1" type="ORF">GGR27_003775</name>
</gene>
<dbReference type="EMBL" id="JAATJH010000009">
    <property type="protein sequence ID" value="NJC28254.1"/>
    <property type="molecule type" value="Genomic_DNA"/>
</dbReference>
<keyword evidence="2" id="KW-1185">Reference proteome</keyword>
<comment type="caution">
    <text evidence="1">The sequence shown here is derived from an EMBL/GenBank/DDBJ whole genome shotgun (WGS) entry which is preliminary data.</text>
</comment>
<accession>A0ABX0XG06</accession>
<organism evidence="1 2">
    <name type="scientific">Neolewinella antarctica</name>
    <dbReference type="NCBI Taxonomy" id="442734"/>
    <lineage>
        <taxon>Bacteria</taxon>
        <taxon>Pseudomonadati</taxon>
        <taxon>Bacteroidota</taxon>
        <taxon>Saprospiria</taxon>
        <taxon>Saprospirales</taxon>
        <taxon>Lewinellaceae</taxon>
        <taxon>Neolewinella</taxon>
    </lineage>
</organism>
<reference evidence="1 2" key="1">
    <citation type="submission" date="2020-03" db="EMBL/GenBank/DDBJ databases">
        <title>Genomic Encyclopedia of Type Strains, Phase IV (KMG-IV): sequencing the most valuable type-strain genomes for metagenomic binning, comparative biology and taxonomic classification.</title>
        <authorList>
            <person name="Goeker M."/>
        </authorList>
    </citation>
    <scope>NUCLEOTIDE SEQUENCE [LARGE SCALE GENOMIC DNA]</scope>
    <source>
        <strain evidence="1 2">DSM 105096</strain>
    </source>
</reference>